<reference evidence="9 10" key="1">
    <citation type="submission" date="2019-01" db="EMBL/GenBank/DDBJ databases">
        <title>Ancylomarina salipaludis sp. nov., isolated from a salt marsh.</title>
        <authorList>
            <person name="Yoon J.-H."/>
        </authorList>
    </citation>
    <scope>NUCLEOTIDE SEQUENCE [LARGE SCALE GENOMIC DNA]</scope>
    <source>
        <strain evidence="9 10">SHSM-M15</strain>
    </source>
</reference>
<dbReference type="RefSeq" id="WP_129254615.1">
    <property type="nucleotide sequence ID" value="NZ_SAXA01000008.1"/>
</dbReference>
<evidence type="ECO:0000256" key="2">
    <source>
        <dbReference type="ARBA" id="ARBA00022448"/>
    </source>
</evidence>
<name>A0A4Q1JL87_9BACT</name>
<sequence>MRIKSILLTGVVVTMCLFVQAQEQRDLKKEVKVRTNFKPKIKKSKRIGEMPIVVDTVTFKKDFDYSIRSKSLNVNFKPGSIQAAKMSTAPLKKVHGHTFDLAAGNYATLYADYRYNNLQSKKTDFGLHLQHYSSNGKLELEDNTKVKPDWREFLAEIYGNHYLDDAKLSSRIFYKYKTFNYYGSSLSENNAGKENIFDYNDQKFNEFGLNTTYETLNDAKDLNYKLGVVFDYFTDNYNVSEVDMGVNGSAEMKAGEGLWSLESSLDFIQTNNLVYWDSKLKDHDVRSSLWMVNPSYNITLGGFNMRLGVKAQAVLGNDSDFKLYPDFKLSLVLVDRILNMFAGLDGNLDLNTIRSISEKNPFVHSGLDVENTSTNYRVYGGFKTKISEKSSALFSMEYANIENQYFFSMANDALTSEGDLPSQTYYSNKYAVVYDDLYKIGFTGELDLQLNEELNLYALAKYTHYSLDGLEEAWHMPNFEMETRASYQYTDQWLFNARLLFVGKRPVMTNGKAAQLDAIADFGLGAEYTWNDILSLYANVNNIFNSEAYLWHGYPSQGINGMIGLKLVF</sequence>
<evidence type="ECO:0000256" key="1">
    <source>
        <dbReference type="ARBA" id="ARBA00004571"/>
    </source>
</evidence>
<dbReference type="PANTHER" id="PTHR30069:SF29">
    <property type="entry name" value="HEMOGLOBIN AND HEMOGLOBIN-HAPTOGLOBIN-BINDING PROTEIN 1-RELATED"/>
    <property type="match status" value="1"/>
</dbReference>
<evidence type="ECO:0000256" key="5">
    <source>
        <dbReference type="ARBA" id="ARBA00022729"/>
    </source>
</evidence>
<evidence type="ECO:0008006" key="11">
    <source>
        <dbReference type="Google" id="ProtNLM"/>
    </source>
</evidence>
<keyword evidence="10" id="KW-1185">Reference proteome</keyword>
<dbReference type="GO" id="GO:0009279">
    <property type="term" value="C:cell outer membrane"/>
    <property type="evidence" value="ECO:0007669"/>
    <property type="project" value="UniProtKB-SubCell"/>
</dbReference>
<evidence type="ECO:0000313" key="9">
    <source>
        <dbReference type="EMBL" id="RXQ93982.1"/>
    </source>
</evidence>
<dbReference type="GO" id="GO:0044718">
    <property type="term" value="P:siderophore transmembrane transport"/>
    <property type="evidence" value="ECO:0007669"/>
    <property type="project" value="TreeGrafter"/>
</dbReference>
<dbReference type="AlphaFoldDB" id="A0A4Q1JL87"/>
<organism evidence="9 10">
    <name type="scientific">Ancylomarina salipaludis</name>
    <dbReference type="NCBI Taxonomy" id="2501299"/>
    <lineage>
        <taxon>Bacteria</taxon>
        <taxon>Pseudomonadati</taxon>
        <taxon>Bacteroidota</taxon>
        <taxon>Bacteroidia</taxon>
        <taxon>Marinilabiliales</taxon>
        <taxon>Marinifilaceae</taxon>
        <taxon>Ancylomarina</taxon>
    </lineage>
</organism>
<feature type="signal peptide" evidence="8">
    <location>
        <begin position="1"/>
        <end position="21"/>
    </location>
</feature>
<dbReference type="Gene3D" id="2.40.170.20">
    <property type="entry name" value="TonB-dependent receptor, beta-barrel domain"/>
    <property type="match status" value="1"/>
</dbReference>
<evidence type="ECO:0000256" key="3">
    <source>
        <dbReference type="ARBA" id="ARBA00022452"/>
    </source>
</evidence>
<keyword evidence="6" id="KW-0472">Membrane</keyword>
<keyword evidence="7" id="KW-0998">Cell outer membrane</keyword>
<evidence type="ECO:0000256" key="4">
    <source>
        <dbReference type="ARBA" id="ARBA00022692"/>
    </source>
</evidence>
<evidence type="ECO:0000256" key="8">
    <source>
        <dbReference type="SAM" id="SignalP"/>
    </source>
</evidence>
<keyword evidence="3" id="KW-1134">Transmembrane beta strand</keyword>
<proteinExistence type="predicted"/>
<dbReference type="InterPro" id="IPR039426">
    <property type="entry name" value="TonB-dep_rcpt-like"/>
</dbReference>
<keyword evidence="2" id="KW-0813">Transport</keyword>
<dbReference type="Proteomes" id="UP000289703">
    <property type="component" value="Unassembled WGS sequence"/>
</dbReference>
<evidence type="ECO:0000256" key="6">
    <source>
        <dbReference type="ARBA" id="ARBA00023136"/>
    </source>
</evidence>
<gene>
    <name evidence="9" type="ORF">EO244_10420</name>
</gene>
<dbReference type="EMBL" id="SAXA01000008">
    <property type="protein sequence ID" value="RXQ93982.1"/>
    <property type="molecule type" value="Genomic_DNA"/>
</dbReference>
<keyword evidence="5 8" id="KW-0732">Signal</keyword>
<comment type="subcellular location">
    <subcellularLocation>
        <location evidence="1">Cell outer membrane</location>
        <topology evidence="1">Multi-pass membrane protein</topology>
    </subcellularLocation>
</comment>
<keyword evidence="4" id="KW-0812">Transmembrane</keyword>
<dbReference type="OrthoDB" id="1264254at2"/>
<dbReference type="InterPro" id="IPR036942">
    <property type="entry name" value="Beta-barrel_TonB_sf"/>
</dbReference>
<comment type="caution">
    <text evidence="9">The sequence shown here is derived from an EMBL/GenBank/DDBJ whole genome shotgun (WGS) entry which is preliminary data.</text>
</comment>
<protein>
    <recommendedName>
        <fullName evidence="11">TonB-dependent receptor</fullName>
    </recommendedName>
</protein>
<evidence type="ECO:0000313" key="10">
    <source>
        <dbReference type="Proteomes" id="UP000289703"/>
    </source>
</evidence>
<dbReference type="GO" id="GO:0015344">
    <property type="term" value="F:siderophore uptake transmembrane transporter activity"/>
    <property type="evidence" value="ECO:0007669"/>
    <property type="project" value="TreeGrafter"/>
</dbReference>
<feature type="chain" id="PRO_5020556735" description="TonB-dependent receptor" evidence="8">
    <location>
        <begin position="22"/>
        <end position="569"/>
    </location>
</feature>
<dbReference type="PANTHER" id="PTHR30069">
    <property type="entry name" value="TONB-DEPENDENT OUTER MEMBRANE RECEPTOR"/>
    <property type="match status" value="1"/>
</dbReference>
<accession>A0A4Q1JL87</accession>
<evidence type="ECO:0000256" key="7">
    <source>
        <dbReference type="ARBA" id="ARBA00023237"/>
    </source>
</evidence>
<dbReference type="SUPFAM" id="SSF56935">
    <property type="entry name" value="Porins"/>
    <property type="match status" value="1"/>
</dbReference>